<reference evidence="3" key="1">
    <citation type="journal article" date="2014" name="Science">
        <title>Ancient hybridizations among the ancestral genomes of bread wheat.</title>
        <authorList>
            <consortium name="International Wheat Genome Sequencing Consortium,"/>
            <person name="Marcussen T."/>
            <person name="Sandve S.R."/>
            <person name="Heier L."/>
            <person name="Spannagl M."/>
            <person name="Pfeifer M."/>
            <person name="Jakobsen K.S."/>
            <person name="Wulff B.B."/>
            <person name="Steuernagel B."/>
            <person name="Mayer K.F."/>
            <person name="Olsen O.A."/>
        </authorList>
    </citation>
    <scope>NUCLEOTIDE SEQUENCE [LARGE SCALE GENOMIC DNA]</scope>
    <source>
        <strain evidence="3">cv. AL8/78</strain>
    </source>
</reference>
<organism evidence="2 3">
    <name type="scientific">Aegilops tauschii subsp. strangulata</name>
    <name type="common">Goatgrass</name>
    <dbReference type="NCBI Taxonomy" id="200361"/>
    <lineage>
        <taxon>Eukaryota</taxon>
        <taxon>Viridiplantae</taxon>
        <taxon>Streptophyta</taxon>
        <taxon>Embryophyta</taxon>
        <taxon>Tracheophyta</taxon>
        <taxon>Spermatophyta</taxon>
        <taxon>Magnoliopsida</taxon>
        <taxon>Liliopsida</taxon>
        <taxon>Poales</taxon>
        <taxon>Poaceae</taxon>
        <taxon>BOP clade</taxon>
        <taxon>Pooideae</taxon>
        <taxon>Triticodae</taxon>
        <taxon>Triticeae</taxon>
        <taxon>Triticinae</taxon>
        <taxon>Aegilops</taxon>
    </lineage>
</organism>
<name>A0A453P123_AEGTS</name>
<feature type="region of interest" description="Disordered" evidence="1">
    <location>
        <begin position="1"/>
        <end position="36"/>
    </location>
</feature>
<proteinExistence type="predicted"/>
<evidence type="ECO:0000313" key="2">
    <source>
        <dbReference type="EnsemblPlants" id="AET6Gv20566100.22"/>
    </source>
</evidence>
<feature type="compositionally biased region" description="Basic and acidic residues" evidence="1">
    <location>
        <begin position="156"/>
        <end position="165"/>
    </location>
</feature>
<dbReference type="EnsemblPlants" id="AET6Gv20566100.22">
    <property type="protein sequence ID" value="AET6Gv20566100.22"/>
    <property type="gene ID" value="AET6Gv20566100"/>
</dbReference>
<dbReference type="Proteomes" id="UP000015105">
    <property type="component" value="Chromosome 6D"/>
</dbReference>
<accession>A0A453P123</accession>
<feature type="compositionally biased region" description="Basic and acidic residues" evidence="1">
    <location>
        <begin position="104"/>
        <end position="115"/>
    </location>
</feature>
<dbReference type="AlphaFoldDB" id="A0A453P123"/>
<reference evidence="2" key="5">
    <citation type="journal article" date="2021" name="G3 (Bethesda)">
        <title>Aegilops tauschii genome assembly Aet v5.0 features greater sequence contiguity and improved annotation.</title>
        <authorList>
            <person name="Wang L."/>
            <person name="Zhu T."/>
            <person name="Rodriguez J.C."/>
            <person name="Deal K.R."/>
            <person name="Dubcovsky J."/>
            <person name="McGuire P.E."/>
            <person name="Lux T."/>
            <person name="Spannagl M."/>
            <person name="Mayer K.F.X."/>
            <person name="Baldrich P."/>
            <person name="Meyers B.C."/>
            <person name="Huo N."/>
            <person name="Gu Y.Q."/>
            <person name="Zhou H."/>
            <person name="Devos K.M."/>
            <person name="Bennetzen J.L."/>
            <person name="Unver T."/>
            <person name="Budak H."/>
            <person name="Gulick P.J."/>
            <person name="Galiba G."/>
            <person name="Kalapos B."/>
            <person name="Nelson D.R."/>
            <person name="Li P."/>
            <person name="You F.M."/>
            <person name="Luo M.C."/>
            <person name="Dvorak J."/>
        </authorList>
    </citation>
    <scope>NUCLEOTIDE SEQUENCE [LARGE SCALE GENOMIC DNA]</scope>
    <source>
        <strain evidence="2">cv. AL8/78</strain>
    </source>
</reference>
<evidence type="ECO:0000256" key="1">
    <source>
        <dbReference type="SAM" id="MobiDB-lite"/>
    </source>
</evidence>
<reference evidence="2" key="4">
    <citation type="submission" date="2019-03" db="UniProtKB">
        <authorList>
            <consortium name="EnsemblPlants"/>
        </authorList>
    </citation>
    <scope>IDENTIFICATION</scope>
</reference>
<protein>
    <submittedName>
        <fullName evidence="2">Uncharacterized protein</fullName>
    </submittedName>
</protein>
<feature type="compositionally biased region" description="Basic residues" evidence="1">
    <location>
        <begin position="146"/>
        <end position="155"/>
    </location>
</feature>
<reference evidence="2" key="3">
    <citation type="journal article" date="2017" name="Nature">
        <title>Genome sequence of the progenitor of the wheat D genome Aegilops tauschii.</title>
        <authorList>
            <person name="Luo M.C."/>
            <person name="Gu Y.Q."/>
            <person name="Puiu D."/>
            <person name="Wang H."/>
            <person name="Twardziok S.O."/>
            <person name="Deal K.R."/>
            <person name="Huo N."/>
            <person name="Zhu T."/>
            <person name="Wang L."/>
            <person name="Wang Y."/>
            <person name="McGuire P.E."/>
            <person name="Liu S."/>
            <person name="Long H."/>
            <person name="Ramasamy R.K."/>
            <person name="Rodriguez J.C."/>
            <person name="Van S.L."/>
            <person name="Yuan L."/>
            <person name="Wang Z."/>
            <person name="Xia Z."/>
            <person name="Xiao L."/>
            <person name="Anderson O.D."/>
            <person name="Ouyang S."/>
            <person name="Liang Y."/>
            <person name="Zimin A.V."/>
            <person name="Pertea G."/>
            <person name="Qi P."/>
            <person name="Bennetzen J.L."/>
            <person name="Dai X."/>
            <person name="Dawson M.W."/>
            <person name="Muller H.G."/>
            <person name="Kugler K."/>
            <person name="Rivarola-Duarte L."/>
            <person name="Spannagl M."/>
            <person name="Mayer K.F.X."/>
            <person name="Lu F.H."/>
            <person name="Bevan M.W."/>
            <person name="Leroy P."/>
            <person name="Li P."/>
            <person name="You F.M."/>
            <person name="Sun Q."/>
            <person name="Liu Z."/>
            <person name="Lyons E."/>
            <person name="Wicker T."/>
            <person name="Salzberg S.L."/>
            <person name="Devos K.M."/>
            <person name="Dvorak J."/>
        </authorList>
    </citation>
    <scope>NUCLEOTIDE SEQUENCE [LARGE SCALE GENOMIC DNA]</scope>
    <source>
        <strain evidence="2">cv. AL8/78</strain>
    </source>
</reference>
<feature type="region of interest" description="Disordered" evidence="1">
    <location>
        <begin position="89"/>
        <end position="171"/>
    </location>
</feature>
<keyword evidence="3" id="KW-1185">Reference proteome</keyword>
<reference evidence="3" key="2">
    <citation type="journal article" date="2017" name="Nat. Plants">
        <title>The Aegilops tauschii genome reveals multiple impacts of transposons.</title>
        <authorList>
            <person name="Zhao G."/>
            <person name="Zou C."/>
            <person name="Li K."/>
            <person name="Wang K."/>
            <person name="Li T."/>
            <person name="Gao L."/>
            <person name="Zhang X."/>
            <person name="Wang H."/>
            <person name="Yang Z."/>
            <person name="Liu X."/>
            <person name="Jiang W."/>
            <person name="Mao L."/>
            <person name="Kong X."/>
            <person name="Jiao Y."/>
            <person name="Jia J."/>
        </authorList>
    </citation>
    <scope>NUCLEOTIDE SEQUENCE [LARGE SCALE GENOMIC DNA]</scope>
    <source>
        <strain evidence="3">cv. AL8/78</strain>
    </source>
</reference>
<dbReference type="Gramene" id="AET6Gv20566100.22">
    <property type="protein sequence ID" value="AET6Gv20566100.22"/>
    <property type="gene ID" value="AET6Gv20566100"/>
</dbReference>
<evidence type="ECO:0000313" key="3">
    <source>
        <dbReference type="Proteomes" id="UP000015105"/>
    </source>
</evidence>
<feature type="compositionally biased region" description="Polar residues" evidence="1">
    <location>
        <begin position="19"/>
        <end position="32"/>
    </location>
</feature>
<sequence length="219" mass="24345">RALRSQSWSRGCCARAHTRTNPSRHTSPSSLTRQRRTPSLLAALPDSRRPPHPFSPFLLPAGADERDHALLRSFLPPVARSRALVTRKPREEELNRASLAGEGGESRMPAKEADRLASVINTASAPPPFSAREEASGGGESSSRGSRGRRSSTGRRRTEKEERRGCLPGRRIGSSPRLERARCYNYNMGLQVSITMEHQYPCILVTTKCHTNECECLFR</sequence>